<dbReference type="EMBL" id="BJXJ01000060">
    <property type="protein sequence ID" value="GEM77518.1"/>
    <property type="molecule type" value="Genomic_DNA"/>
</dbReference>
<dbReference type="AlphaFoldDB" id="A0A511QJL5"/>
<sequence length="165" mass="18602">MKFVEGYGAKWIYKALPSTWTQATSTMSVAEVRRAVSTALLEGDAWPPSLPEFIEMGREELIDTDEAFTRMLRGEPKGDIEYWALQEVGFMCRGKLSEREARAKHRKVLKKYAKKAKAGSLPARNNPRLADKTNVKPINEITRPDPNRFDKNSVFARVAAMGARA</sequence>
<accession>A0A511QJL5</accession>
<comment type="caution">
    <text evidence="2">The sequence shown here is derived from an EMBL/GenBank/DDBJ whole genome shotgun (WGS) entry which is preliminary data.</text>
</comment>
<name>A0A511QJL5_9VIBR</name>
<proteinExistence type="predicted"/>
<organism evidence="2 3">
    <name type="scientific">Vibrio sagamiensis NBRC 104589</name>
    <dbReference type="NCBI Taxonomy" id="1219064"/>
    <lineage>
        <taxon>Bacteria</taxon>
        <taxon>Pseudomonadati</taxon>
        <taxon>Pseudomonadota</taxon>
        <taxon>Gammaproteobacteria</taxon>
        <taxon>Vibrionales</taxon>
        <taxon>Vibrionaceae</taxon>
        <taxon>Vibrio</taxon>
    </lineage>
</organism>
<keyword evidence="3" id="KW-1185">Reference proteome</keyword>
<feature type="region of interest" description="Disordered" evidence="1">
    <location>
        <begin position="116"/>
        <end position="147"/>
    </location>
</feature>
<protein>
    <submittedName>
        <fullName evidence="2">Uncharacterized protein</fullName>
    </submittedName>
</protein>
<evidence type="ECO:0000256" key="1">
    <source>
        <dbReference type="SAM" id="MobiDB-lite"/>
    </source>
</evidence>
<reference evidence="2 3" key="1">
    <citation type="submission" date="2019-07" db="EMBL/GenBank/DDBJ databases">
        <title>Whole genome shotgun sequence of Vibrio sagamiensis NBRC 104589.</title>
        <authorList>
            <person name="Hosoyama A."/>
            <person name="Uohara A."/>
            <person name="Ohji S."/>
            <person name="Ichikawa N."/>
        </authorList>
    </citation>
    <scope>NUCLEOTIDE SEQUENCE [LARGE SCALE GENOMIC DNA]</scope>
    <source>
        <strain evidence="2 3">NBRC 104589</strain>
    </source>
</reference>
<dbReference type="Proteomes" id="UP000321922">
    <property type="component" value="Unassembled WGS sequence"/>
</dbReference>
<evidence type="ECO:0000313" key="3">
    <source>
        <dbReference type="Proteomes" id="UP000321922"/>
    </source>
</evidence>
<evidence type="ECO:0000313" key="2">
    <source>
        <dbReference type="EMBL" id="GEM77518.1"/>
    </source>
</evidence>
<gene>
    <name evidence="2" type="ORF">VSA01S_36300</name>
</gene>